<dbReference type="Proteomes" id="UP000309991">
    <property type="component" value="Segment"/>
</dbReference>
<keyword evidence="2" id="KW-1185">Reference proteome</keyword>
<evidence type="ECO:0000313" key="1">
    <source>
        <dbReference type="EMBL" id="QBJ03604.1"/>
    </source>
</evidence>
<name>A0A4Y5FHU5_9CAUD</name>
<reference evidence="1 2" key="1">
    <citation type="submission" date="2019-02" db="EMBL/GenBank/DDBJ databases">
        <title>Isolation of virulent Lactobacillus brevis phages.</title>
        <authorList>
            <person name="Feyereisen M."/>
            <person name="Mahony J."/>
            <person name="O'Sullivan T."/>
            <person name="van Sinderen D."/>
        </authorList>
    </citation>
    <scope>NUCLEOTIDE SEQUENCE [LARGE SCALE GENOMIC DNA]</scope>
</reference>
<evidence type="ECO:0000313" key="2">
    <source>
        <dbReference type="Proteomes" id="UP000309991"/>
    </source>
</evidence>
<sequence>MASIDKQTVESGNMITIGVASRKIGRCQSLTGERDFGTQGVYELDSIMPQEHVFLKYTGTVTLERYRMAIGKNFSGLKLAAFGADILQMDILDIFVTNKQTNKLTMAYHGCSADTYTENYRANEITGESLRMYYLYANTSSEDTNISEANPL</sequence>
<dbReference type="Pfam" id="PF26461">
    <property type="entry name" value="Phi812_tail_tube"/>
    <property type="match status" value="1"/>
</dbReference>
<dbReference type="EMBL" id="MK504444">
    <property type="protein sequence ID" value="QBJ03604.1"/>
    <property type="molecule type" value="Genomic_DNA"/>
</dbReference>
<accession>A0A4Y5FHU5</accession>
<proteinExistence type="predicted"/>
<dbReference type="InterPro" id="IPR058640">
    <property type="entry name" value="Phi812_tail_tube"/>
</dbReference>
<protein>
    <submittedName>
        <fullName evidence="1">Putative tail protein</fullName>
    </submittedName>
</protein>
<gene>
    <name evidence="1" type="ORF">UCC3521_0066</name>
</gene>
<organism evidence="1 2">
    <name type="scientific">Lactobacillus phage 3-521</name>
    <dbReference type="NCBI Taxonomy" id="2510943"/>
    <lineage>
        <taxon>Viruses</taxon>
        <taxon>Duplodnaviria</taxon>
        <taxon>Heunggongvirae</taxon>
        <taxon>Uroviricota</taxon>
        <taxon>Caudoviricetes</taxon>
        <taxon>Herelleviridae</taxon>
        <taxon>Watanabevirus</taxon>
        <taxon>Watanabevirus wv3521</taxon>
    </lineage>
</organism>